<feature type="domain" description="FIST C-domain" evidence="2">
    <location>
        <begin position="225"/>
        <end position="354"/>
    </location>
</feature>
<organism evidence="3 4">
    <name type="scientific">Tabrizicola oligotrophica</name>
    <dbReference type="NCBI Taxonomy" id="2710650"/>
    <lineage>
        <taxon>Bacteria</taxon>
        <taxon>Pseudomonadati</taxon>
        <taxon>Pseudomonadota</taxon>
        <taxon>Alphaproteobacteria</taxon>
        <taxon>Rhodobacterales</taxon>
        <taxon>Paracoccaceae</taxon>
        <taxon>Tabrizicola</taxon>
    </lineage>
</organism>
<proteinExistence type="predicted"/>
<dbReference type="Pfam" id="PF10442">
    <property type="entry name" value="FIST_C"/>
    <property type="match status" value="1"/>
</dbReference>
<evidence type="ECO:0000259" key="2">
    <source>
        <dbReference type="SMART" id="SM01204"/>
    </source>
</evidence>
<dbReference type="InterPro" id="IPR013702">
    <property type="entry name" value="FIST_domain_N"/>
</dbReference>
<dbReference type="PANTHER" id="PTHR40252:SF2">
    <property type="entry name" value="BLR0328 PROTEIN"/>
    <property type="match status" value="1"/>
</dbReference>
<evidence type="ECO:0000313" key="4">
    <source>
        <dbReference type="Proteomes" id="UP000477782"/>
    </source>
</evidence>
<evidence type="ECO:0000259" key="1">
    <source>
        <dbReference type="SMART" id="SM00897"/>
    </source>
</evidence>
<sequence>MPRASVAARSPNAAAALARRLGPGPFACVFLFVSPEADLAGLAHSLPAAFGATPVIGCTTAGEITGAGYAEGEIVAVALPSRLFAAAPMLIPDLGRIEAQALIGQLIRDRQALARARPGWEGEFAFLMVDGLSVREDELTSALARGLGPVPLFGGSAGDGTRFQATFILHRGEILQNAAVVTLVRTAARVRVFSLDHLRPTEARMVVTEADPARRIVRGINAEPAAREYARILGKDPGQLTTFTFAAHPVVVRIGGTHHVRAIQQVDANGDLVFFSAIDEGVVLTLAEPQDMAAHLADALAALQGQGPAPAILACDCILRRLEALEKQKTGELSALLRAHGVVGFSTYGEQVNSMHVNQTMTGVAIYPPDSP</sequence>
<dbReference type="Proteomes" id="UP000477782">
    <property type="component" value="Unassembled WGS sequence"/>
</dbReference>
<dbReference type="SMART" id="SM00897">
    <property type="entry name" value="FIST"/>
    <property type="match status" value="1"/>
</dbReference>
<gene>
    <name evidence="3" type="ORF">G4Z14_02530</name>
</gene>
<dbReference type="RefSeq" id="WP_164623165.1">
    <property type="nucleotide sequence ID" value="NZ_JAAIVJ010000001.1"/>
</dbReference>
<comment type="caution">
    <text evidence="3">The sequence shown here is derived from an EMBL/GenBank/DDBJ whole genome shotgun (WGS) entry which is preliminary data.</text>
</comment>
<evidence type="ECO:0000313" key="3">
    <source>
        <dbReference type="EMBL" id="NEY89158.1"/>
    </source>
</evidence>
<dbReference type="InterPro" id="IPR019494">
    <property type="entry name" value="FIST_C"/>
</dbReference>
<dbReference type="PANTHER" id="PTHR40252">
    <property type="entry name" value="BLR0328 PROTEIN"/>
    <property type="match status" value="1"/>
</dbReference>
<feature type="domain" description="FIST" evidence="1">
    <location>
        <begin position="24"/>
        <end position="224"/>
    </location>
</feature>
<keyword evidence="4" id="KW-1185">Reference proteome</keyword>
<dbReference type="EMBL" id="JAAIVJ010000001">
    <property type="protein sequence ID" value="NEY89158.1"/>
    <property type="molecule type" value="Genomic_DNA"/>
</dbReference>
<reference evidence="3 4" key="1">
    <citation type="submission" date="2020-02" db="EMBL/GenBank/DDBJ databases">
        <authorList>
            <person name="Chen W.-M."/>
        </authorList>
    </citation>
    <scope>NUCLEOTIDE SEQUENCE [LARGE SCALE GENOMIC DNA]</scope>
    <source>
        <strain evidence="3 4">KMS-5</strain>
    </source>
</reference>
<dbReference type="Pfam" id="PF08495">
    <property type="entry name" value="FIST"/>
    <property type="match status" value="1"/>
</dbReference>
<name>A0A6M0QNV6_9RHOB</name>
<dbReference type="SMART" id="SM01204">
    <property type="entry name" value="FIST_C"/>
    <property type="match status" value="1"/>
</dbReference>
<dbReference type="AlphaFoldDB" id="A0A6M0QNV6"/>
<protein>
    <submittedName>
        <fullName evidence="3">GfdT protein</fullName>
    </submittedName>
</protein>
<accession>A0A6M0QNV6</accession>